<dbReference type="Proteomes" id="UP000747542">
    <property type="component" value="Unassembled WGS sequence"/>
</dbReference>
<evidence type="ECO:0000313" key="1">
    <source>
        <dbReference type="EMBL" id="KAG7168741.1"/>
    </source>
</evidence>
<name>A0A8J5MZ25_HOMAM</name>
<keyword evidence="2" id="KW-1185">Reference proteome</keyword>
<gene>
    <name evidence="1" type="ORF">Hamer_G025811</name>
</gene>
<sequence length="72" mass="7822">MAHNSGSWLGSPELRICVAQISNGVIMKRCTREESRAFRDGRGCVAGGLWSGEQVVVDCKLCYSDLECNASL</sequence>
<comment type="caution">
    <text evidence="1">The sequence shown here is derived from an EMBL/GenBank/DDBJ whole genome shotgun (WGS) entry which is preliminary data.</text>
</comment>
<reference evidence="1" key="1">
    <citation type="journal article" date="2021" name="Sci. Adv.">
        <title>The American lobster genome reveals insights on longevity, neural, and immune adaptations.</title>
        <authorList>
            <person name="Polinski J.M."/>
            <person name="Zimin A.V."/>
            <person name="Clark K.F."/>
            <person name="Kohn A.B."/>
            <person name="Sadowski N."/>
            <person name="Timp W."/>
            <person name="Ptitsyn A."/>
            <person name="Khanna P."/>
            <person name="Romanova D.Y."/>
            <person name="Williams P."/>
            <person name="Greenwood S.J."/>
            <person name="Moroz L.L."/>
            <person name="Walt D.R."/>
            <person name="Bodnar A.G."/>
        </authorList>
    </citation>
    <scope>NUCLEOTIDE SEQUENCE</scope>
    <source>
        <strain evidence="1">GMGI-L3</strain>
    </source>
</reference>
<dbReference type="AlphaFoldDB" id="A0A8J5MZ25"/>
<dbReference type="EMBL" id="JAHLQT010019241">
    <property type="protein sequence ID" value="KAG7168741.1"/>
    <property type="molecule type" value="Genomic_DNA"/>
</dbReference>
<protein>
    <submittedName>
        <fullName evidence="1">Uncharacterized protein</fullName>
    </submittedName>
</protein>
<accession>A0A8J5MZ25</accession>
<proteinExistence type="predicted"/>
<evidence type="ECO:0000313" key="2">
    <source>
        <dbReference type="Proteomes" id="UP000747542"/>
    </source>
</evidence>
<organism evidence="1 2">
    <name type="scientific">Homarus americanus</name>
    <name type="common">American lobster</name>
    <dbReference type="NCBI Taxonomy" id="6706"/>
    <lineage>
        <taxon>Eukaryota</taxon>
        <taxon>Metazoa</taxon>
        <taxon>Ecdysozoa</taxon>
        <taxon>Arthropoda</taxon>
        <taxon>Crustacea</taxon>
        <taxon>Multicrustacea</taxon>
        <taxon>Malacostraca</taxon>
        <taxon>Eumalacostraca</taxon>
        <taxon>Eucarida</taxon>
        <taxon>Decapoda</taxon>
        <taxon>Pleocyemata</taxon>
        <taxon>Astacidea</taxon>
        <taxon>Nephropoidea</taxon>
        <taxon>Nephropidae</taxon>
        <taxon>Homarus</taxon>
    </lineage>
</organism>